<keyword evidence="7 11" id="KW-0288">FMN</keyword>
<feature type="binding site" evidence="11">
    <location>
        <position position="165"/>
    </location>
    <ligand>
        <name>FMN</name>
        <dbReference type="ChEBI" id="CHEBI:58210"/>
    </ligand>
</feature>
<dbReference type="EMBL" id="LKAQ01000001">
    <property type="protein sequence ID" value="OIQ51988.1"/>
    <property type="molecule type" value="Genomic_DNA"/>
</dbReference>
<dbReference type="PANTHER" id="PTHR48109:SF1">
    <property type="entry name" value="DIHYDROOROTATE DEHYDROGENASE (FUMARATE)"/>
    <property type="match status" value="1"/>
</dbReference>
<dbReference type="GO" id="GO:0044205">
    <property type="term" value="P:'de novo' UMP biosynthetic process"/>
    <property type="evidence" value="ECO:0007669"/>
    <property type="project" value="UniProtKB-UniRule"/>
</dbReference>
<dbReference type="InterPro" id="IPR001295">
    <property type="entry name" value="Dihydroorotate_DH_CS"/>
</dbReference>
<dbReference type="InterPro" id="IPR049622">
    <property type="entry name" value="Dihydroorotate_DH_I"/>
</dbReference>
<sequence length="305" mass="31777">MDMQVNFGGLFLKNPVMTASGTFGFGLEFAPYGDLTRLGGFVAKGLSLKPREGNPMPRIAETPCGMLNAIGIQNPGVEYFVTKALPYLPWREVAVIANLYACDAEEFGELAGVLAGEEGVAALEVNVSCPNVKEGGVAFGQDPAQIARVTEAVKKKAGNKHVMVKLSPNVTDIAVCARAAAEGGADSLSLINTLSGMAVDIRSRRPRIANVIAGLSGPAVKPVALRCVHQAVRAVDIPVVGIGGIASAEDALEFILVGAQAVQVGTANFLRPDFAFGLADEMEALLSEIGAASLDEFRGSLQLPL</sequence>
<comment type="subunit">
    <text evidence="4">Heterotetramer of 2 PyrK and 2 PyrD type B subunits.</text>
</comment>
<evidence type="ECO:0000259" key="12">
    <source>
        <dbReference type="Pfam" id="PF01180"/>
    </source>
</evidence>
<evidence type="ECO:0000313" key="13">
    <source>
        <dbReference type="EMBL" id="OIQ51988.1"/>
    </source>
</evidence>
<dbReference type="InterPro" id="IPR033888">
    <property type="entry name" value="DHOD_1B"/>
</dbReference>
<dbReference type="NCBIfam" id="NF005574">
    <property type="entry name" value="PRK07259.1"/>
    <property type="match status" value="1"/>
</dbReference>
<dbReference type="PANTHER" id="PTHR48109">
    <property type="entry name" value="DIHYDROOROTATE DEHYDROGENASE (QUINONE), MITOCHONDRIAL-RELATED"/>
    <property type="match status" value="1"/>
</dbReference>
<comment type="function">
    <text evidence="11">Catalyzes the conversion of dihydroorotate to orotate.</text>
</comment>
<dbReference type="InterPro" id="IPR050074">
    <property type="entry name" value="DHO_dehydrogenase"/>
</dbReference>
<organism evidence="13 14">
    <name type="scientific">Pseudodesulfovibrio hydrargyri</name>
    <dbReference type="NCBI Taxonomy" id="2125990"/>
    <lineage>
        <taxon>Bacteria</taxon>
        <taxon>Pseudomonadati</taxon>
        <taxon>Thermodesulfobacteriota</taxon>
        <taxon>Desulfovibrionia</taxon>
        <taxon>Desulfovibrionales</taxon>
        <taxon>Desulfovibrionaceae</taxon>
    </lineage>
</organism>
<evidence type="ECO:0000256" key="1">
    <source>
        <dbReference type="ARBA" id="ARBA00004496"/>
    </source>
</evidence>
<gene>
    <name evidence="13" type="primary">pyrD_1</name>
    <name evidence="11" type="synonym">pyrD</name>
    <name evidence="13" type="ORF">BerOc1_00457</name>
</gene>
<comment type="pathway">
    <text evidence="2 11">Pyrimidine metabolism; UMP biosynthesis via de novo pathway.</text>
</comment>
<feature type="binding site" evidence="11">
    <location>
        <position position="217"/>
    </location>
    <ligand>
        <name>FMN</name>
        <dbReference type="ChEBI" id="CHEBI:58210"/>
    </ligand>
</feature>
<feature type="binding site" evidence="11">
    <location>
        <position position="20"/>
    </location>
    <ligand>
        <name>FMN</name>
        <dbReference type="ChEBI" id="CHEBI:58210"/>
    </ligand>
</feature>
<evidence type="ECO:0000256" key="7">
    <source>
        <dbReference type="ARBA" id="ARBA00022643"/>
    </source>
</evidence>
<dbReference type="InterPro" id="IPR024920">
    <property type="entry name" value="Dihydroorotate_DH_1"/>
</dbReference>
<feature type="binding site" evidence="11">
    <location>
        <begin position="192"/>
        <end position="193"/>
    </location>
    <ligand>
        <name>substrate</name>
    </ligand>
</feature>
<keyword evidence="10" id="KW-0520">NAD</keyword>
<proteinExistence type="inferred from homology"/>
<feature type="binding site" evidence="11">
    <location>
        <begin position="265"/>
        <end position="266"/>
    </location>
    <ligand>
        <name>FMN</name>
        <dbReference type="ChEBI" id="CHEBI:58210"/>
    </ligand>
</feature>
<evidence type="ECO:0000256" key="11">
    <source>
        <dbReference type="HAMAP-Rule" id="MF_00224"/>
    </source>
</evidence>
<feature type="binding site" evidence="11">
    <location>
        <position position="191"/>
    </location>
    <ligand>
        <name>FMN</name>
        <dbReference type="ChEBI" id="CHEBI:58210"/>
    </ligand>
</feature>
<feature type="binding site" evidence="11">
    <location>
        <position position="98"/>
    </location>
    <ligand>
        <name>FMN</name>
        <dbReference type="ChEBI" id="CHEBI:58210"/>
    </ligand>
</feature>
<evidence type="ECO:0000256" key="2">
    <source>
        <dbReference type="ARBA" id="ARBA00004725"/>
    </source>
</evidence>
<protein>
    <recommendedName>
        <fullName evidence="11">Dihydroorotate dehydrogenase</fullName>
        <shortName evidence="11">DHOD</shortName>
        <shortName evidence="11">DHODase</shortName>
        <shortName evidence="11">DHOdehase</shortName>
        <ecNumber evidence="11">1.3.-.-</ecNumber>
    </recommendedName>
</protein>
<dbReference type="AlphaFoldDB" id="A0A1J5N1I3"/>
<evidence type="ECO:0000256" key="3">
    <source>
        <dbReference type="ARBA" id="ARBA00008008"/>
    </source>
</evidence>
<evidence type="ECO:0000256" key="10">
    <source>
        <dbReference type="ARBA" id="ARBA00023027"/>
    </source>
</evidence>
<dbReference type="SUPFAM" id="SSF51395">
    <property type="entry name" value="FMN-linked oxidoreductases"/>
    <property type="match status" value="1"/>
</dbReference>
<comment type="subcellular location">
    <subcellularLocation>
        <location evidence="1 11">Cytoplasm</location>
    </subcellularLocation>
</comment>
<evidence type="ECO:0000256" key="4">
    <source>
        <dbReference type="ARBA" id="ARBA00011669"/>
    </source>
</evidence>
<dbReference type="UniPathway" id="UPA00070"/>
<dbReference type="Pfam" id="PF01180">
    <property type="entry name" value="DHO_dh"/>
    <property type="match status" value="1"/>
</dbReference>
<evidence type="ECO:0000313" key="14">
    <source>
        <dbReference type="Proteomes" id="UP000181901"/>
    </source>
</evidence>
<dbReference type="PROSITE" id="PS00912">
    <property type="entry name" value="DHODEHASE_2"/>
    <property type="match status" value="1"/>
</dbReference>
<dbReference type="GO" id="GO:0004152">
    <property type="term" value="F:dihydroorotate dehydrogenase activity"/>
    <property type="evidence" value="ECO:0007669"/>
    <property type="project" value="UniProtKB-UniRule"/>
</dbReference>
<feature type="active site" description="Nucleophile" evidence="11">
    <location>
        <position position="129"/>
    </location>
</feature>
<feature type="binding site" evidence="11">
    <location>
        <begin position="68"/>
        <end position="72"/>
    </location>
    <ligand>
        <name>substrate</name>
    </ligand>
</feature>
<evidence type="ECO:0000256" key="9">
    <source>
        <dbReference type="ARBA" id="ARBA00023002"/>
    </source>
</evidence>
<name>A0A1J5N1I3_9BACT</name>
<dbReference type="EC" id="1.3.-.-" evidence="11"/>
<reference evidence="13 14" key="1">
    <citation type="submission" date="2015-09" db="EMBL/GenBank/DDBJ databases">
        <title>Genome of Desulfovibrio dechloracetivorans BerOc1, a mercury methylating strain isolated from highly hydrocarbons and metals contaminated coastal sediments.</title>
        <authorList>
            <person name="Goni Urriza M."/>
            <person name="Gassie C."/>
            <person name="Bouchez O."/>
            <person name="Klopp C."/>
            <person name="Ranchou-Peyruse A."/>
            <person name="Remy G."/>
        </authorList>
    </citation>
    <scope>NUCLEOTIDE SEQUENCE [LARGE SCALE GENOMIC DNA]</scope>
    <source>
        <strain evidence="13 14">BerOc1</strain>
    </source>
</reference>
<evidence type="ECO:0000256" key="6">
    <source>
        <dbReference type="ARBA" id="ARBA00022630"/>
    </source>
</evidence>
<dbReference type="RefSeq" id="WP_071544092.1">
    <property type="nucleotide sequence ID" value="NZ_LKAQ01000001.1"/>
</dbReference>
<accession>A0A1J5N1I3</accession>
<dbReference type="PROSITE" id="PS00911">
    <property type="entry name" value="DHODEHASE_1"/>
    <property type="match status" value="1"/>
</dbReference>
<dbReference type="InterPro" id="IPR005720">
    <property type="entry name" value="Dihydroorotate_DH_cat"/>
</dbReference>
<dbReference type="FunFam" id="3.20.20.70:FF:000027">
    <property type="entry name" value="Dihydropyrimidine dehydrogenase [NADP(+)]"/>
    <property type="match status" value="1"/>
</dbReference>
<dbReference type="Proteomes" id="UP000181901">
    <property type="component" value="Unassembled WGS sequence"/>
</dbReference>
<feature type="binding site" evidence="11">
    <location>
        <position position="126"/>
    </location>
    <ligand>
        <name>FMN</name>
        <dbReference type="ChEBI" id="CHEBI:58210"/>
    </ligand>
</feature>
<dbReference type="OrthoDB" id="9802377at2"/>
<feature type="binding site" evidence="11">
    <location>
        <position position="44"/>
    </location>
    <ligand>
        <name>substrate</name>
    </ligand>
</feature>
<dbReference type="HAMAP" id="MF_00224">
    <property type="entry name" value="DHO_dh_type1"/>
    <property type="match status" value="1"/>
</dbReference>
<dbReference type="InterPro" id="IPR012135">
    <property type="entry name" value="Dihydroorotate_DH_1_2"/>
</dbReference>
<evidence type="ECO:0000256" key="5">
    <source>
        <dbReference type="ARBA" id="ARBA00022490"/>
    </source>
</evidence>
<comment type="similarity">
    <text evidence="3 11">Belongs to the dihydroorotate dehydrogenase family. Type 1 subfamily.</text>
</comment>
<feature type="domain" description="Dihydroorotate dehydrogenase catalytic" evidence="12">
    <location>
        <begin position="4"/>
        <end position="285"/>
    </location>
</feature>
<keyword evidence="6 11" id="KW-0285">Flavoprotein</keyword>
<dbReference type="InterPro" id="IPR013785">
    <property type="entry name" value="Aldolase_TIM"/>
</dbReference>
<feature type="binding site" evidence="11">
    <location>
        <begin position="243"/>
        <end position="244"/>
    </location>
    <ligand>
        <name>FMN</name>
        <dbReference type="ChEBI" id="CHEBI:58210"/>
    </ligand>
</feature>
<evidence type="ECO:0000256" key="8">
    <source>
        <dbReference type="ARBA" id="ARBA00022975"/>
    </source>
</evidence>
<feature type="binding site" evidence="11">
    <location>
        <begin position="44"/>
        <end position="45"/>
    </location>
    <ligand>
        <name>FMN</name>
        <dbReference type="ChEBI" id="CHEBI:58210"/>
    </ligand>
</feature>
<dbReference type="Gene3D" id="3.20.20.70">
    <property type="entry name" value="Aldolase class I"/>
    <property type="match status" value="1"/>
</dbReference>
<comment type="cofactor">
    <cofactor evidence="11">
        <name>FMN</name>
        <dbReference type="ChEBI" id="CHEBI:58210"/>
    </cofactor>
    <text evidence="11">Binds 1 FMN per subunit.</text>
</comment>
<keyword evidence="5 11" id="KW-0963">Cytoplasm</keyword>
<keyword evidence="8 11" id="KW-0665">Pyrimidine biosynthesis</keyword>
<comment type="caution">
    <text evidence="13">The sequence shown here is derived from an EMBL/GenBank/DDBJ whole genome shotgun (WGS) entry which is preliminary data.</text>
</comment>
<dbReference type="GO" id="GO:0006207">
    <property type="term" value="P:'de novo' pyrimidine nucleobase biosynthetic process"/>
    <property type="evidence" value="ECO:0007669"/>
    <property type="project" value="InterPro"/>
</dbReference>
<keyword evidence="9 11" id="KW-0560">Oxidoreductase</keyword>
<keyword evidence="14" id="KW-1185">Reference proteome</keyword>
<feature type="binding site" evidence="11">
    <location>
        <position position="126"/>
    </location>
    <ligand>
        <name>substrate</name>
    </ligand>
</feature>
<comment type="catalytic activity">
    <reaction evidence="11">
        <text>(S)-dihydroorotate + A = orotate + AH2</text>
        <dbReference type="Rhea" id="RHEA:18073"/>
        <dbReference type="ChEBI" id="CHEBI:13193"/>
        <dbReference type="ChEBI" id="CHEBI:17499"/>
        <dbReference type="ChEBI" id="CHEBI:30839"/>
        <dbReference type="ChEBI" id="CHEBI:30864"/>
    </reaction>
</comment>
<dbReference type="CDD" id="cd04740">
    <property type="entry name" value="DHOD_1B_like"/>
    <property type="match status" value="1"/>
</dbReference>
<dbReference type="PIRSF" id="PIRSF000164">
    <property type="entry name" value="DHO_oxidase"/>
    <property type="match status" value="1"/>
</dbReference>
<dbReference type="NCBIfam" id="TIGR01037">
    <property type="entry name" value="pyrD_sub1_fam"/>
    <property type="match status" value="1"/>
</dbReference>
<dbReference type="GO" id="GO:0005737">
    <property type="term" value="C:cytoplasm"/>
    <property type="evidence" value="ECO:0007669"/>
    <property type="project" value="UniProtKB-SubCell"/>
</dbReference>